<dbReference type="SMART" id="SM00448">
    <property type="entry name" value="REC"/>
    <property type="match status" value="1"/>
</dbReference>
<dbReference type="PROSITE" id="PS50110">
    <property type="entry name" value="RESPONSE_REGULATORY"/>
    <property type="match status" value="1"/>
</dbReference>
<dbReference type="Proteomes" id="UP000500938">
    <property type="component" value="Chromosome"/>
</dbReference>
<dbReference type="AlphaFoldDB" id="A0A6M4IP06"/>
<sequence>MRALIVDDSRAMRAVIGKMVSEMGVTTTFAANGRDAIDQLNALGKPDFALVDWNMPEMNGFEFLVAVRADPRYADLPLVMVTTETEMSQVVKALEHGANEYVMKPFTADILRDKLDMLGLVPAV</sequence>
<feature type="modified residue" description="4-aspartylphosphate" evidence="2">
    <location>
        <position position="52"/>
    </location>
</feature>
<keyword evidence="5" id="KW-1185">Reference proteome</keyword>
<gene>
    <name evidence="4" type="ORF">HKW67_13595</name>
</gene>
<dbReference type="EMBL" id="CP053085">
    <property type="protein sequence ID" value="QJR36463.1"/>
    <property type="molecule type" value="Genomic_DNA"/>
</dbReference>
<protein>
    <submittedName>
        <fullName evidence="4">Response regulator</fullName>
    </submittedName>
</protein>
<dbReference type="Gene3D" id="3.40.50.2300">
    <property type="match status" value="1"/>
</dbReference>
<evidence type="ECO:0000313" key="5">
    <source>
        <dbReference type="Proteomes" id="UP000500938"/>
    </source>
</evidence>
<evidence type="ECO:0000259" key="3">
    <source>
        <dbReference type="PROSITE" id="PS50110"/>
    </source>
</evidence>
<evidence type="ECO:0000313" key="4">
    <source>
        <dbReference type="EMBL" id="QJR36463.1"/>
    </source>
</evidence>
<name>A0A6M4IP06_9BACT</name>
<dbReference type="KEGG" id="ggr:HKW67_13595"/>
<dbReference type="GO" id="GO:0000160">
    <property type="term" value="P:phosphorelay signal transduction system"/>
    <property type="evidence" value="ECO:0007669"/>
    <property type="project" value="InterPro"/>
</dbReference>
<dbReference type="InterPro" id="IPR001789">
    <property type="entry name" value="Sig_transdc_resp-reg_receiver"/>
</dbReference>
<dbReference type="InterPro" id="IPR050595">
    <property type="entry name" value="Bact_response_regulator"/>
</dbReference>
<evidence type="ECO:0000256" key="1">
    <source>
        <dbReference type="ARBA" id="ARBA00022553"/>
    </source>
</evidence>
<dbReference type="InterPro" id="IPR011006">
    <property type="entry name" value="CheY-like_superfamily"/>
</dbReference>
<proteinExistence type="predicted"/>
<evidence type="ECO:0000256" key="2">
    <source>
        <dbReference type="PROSITE-ProRule" id="PRU00169"/>
    </source>
</evidence>
<dbReference type="SUPFAM" id="SSF52172">
    <property type="entry name" value="CheY-like"/>
    <property type="match status" value="1"/>
</dbReference>
<dbReference type="Pfam" id="PF00072">
    <property type="entry name" value="Response_reg"/>
    <property type="match status" value="1"/>
</dbReference>
<accession>A0A6M4IP06</accession>
<organism evidence="4 5">
    <name type="scientific">Gemmatimonas groenlandica</name>
    <dbReference type="NCBI Taxonomy" id="2732249"/>
    <lineage>
        <taxon>Bacteria</taxon>
        <taxon>Pseudomonadati</taxon>
        <taxon>Gemmatimonadota</taxon>
        <taxon>Gemmatimonadia</taxon>
        <taxon>Gemmatimonadales</taxon>
        <taxon>Gemmatimonadaceae</taxon>
        <taxon>Gemmatimonas</taxon>
    </lineage>
</organism>
<feature type="domain" description="Response regulatory" evidence="3">
    <location>
        <begin position="2"/>
        <end position="119"/>
    </location>
</feature>
<keyword evidence="1 2" id="KW-0597">Phosphoprotein</keyword>
<dbReference type="PANTHER" id="PTHR44591:SF3">
    <property type="entry name" value="RESPONSE REGULATORY DOMAIN-CONTAINING PROTEIN"/>
    <property type="match status" value="1"/>
</dbReference>
<dbReference type="RefSeq" id="WP_171225895.1">
    <property type="nucleotide sequence ID" value="NZ_CP053085.1"/>
</dbReference>
<reference evidence="4 5" key="1">
    <citation type="submission" date="2020-05" db="EMBL/GenBank/DDBJ databases">
        <title>Complete genome sequence of Gemmatimonas greenlandica TET16.</title>
        <authorList>
            <person name="Zeng Y."/>
        </authorList>
    </citation>
    <scope>NUCLEOTIDE SEQUENCE [LARGE SCALE GENOMIC DNA]</scope>
    <source>
        <strain evidence="4 5">TET16</strain>
    </source>
</reference>
<dbReference type="PANTHER" id="PTHR44591">
    <property type="entry name" value="STRESS RESPONSE REGULATOR PROTEIN 1"/>
    <property type="match status" value="1"/>
</dbReference>